<organism evidence="1 2">
    <name type="scientific">Escherichia coli</name>
    <dbReference type="NCBI Taxonomy" id="562"/>
    <lineage>
        <taxon>Bacteria</taxon>
        <taxon>Pseudomonadati</taxon>
        <taxon>Pseudomonadota</taxon>
        <taxon>Gammaproteobacteria</taxon>
        <taxon>Enterobacterales</taxon>
        <taxon>Enterobacteriaceae</taxon>
        <taxon>Escherichia</taxon>
    </lineage>
</organism>
<evidence type="ECO:0000313" key="1">
    <source>
        <dbReference type="EMBL" id="SQD05496.1"/>
    </source>
</evidence>
<sequence>MEQKWIAALRLARRYLPPVVLAQGRNTVAEQVVPPQERSKVVAQVVQLQVHNTAAAAVLVVAAAHYIALQAAHIVTAVGNLPVQEQ</sequence>
<reference evidence="1 2" key="1">
    <citation type="submission" date="2018-06" db="EMBL/GenBank/DDBJ databases">
        <authorList>
            <consortium name="Pathogen Informatics"/>
            <person name="Doyle S."/>
        </authorList>
    </citation>
    <scope>NUCLEOTIDE SEQUENCE [LARGE SCALE GENOMIC DNA]</scope>
    <source>
        <strain evidence="1 2">NCTC8009</strain>
    </source>
</reference>
<name>A0A2X3K0C8_ECOLX</name>
<evidence type="ECO:0000313" key="2">
    <source>
        <dbReference type="Proteomes" id="UP000250991"/>
    </source>
</evidence>
<proteinExistence type="predicted"/>
<accession>A0A2X3K0C8</accession>
<dbReference type="Proteomes" id="UP000250991">
    <property type="component" value="Unassembled WGS sequence"/>
</dbReference>
<dbReference type="AlphaFoldDB" id="A0A2X3K0C8"/>
<protein>
    <submittedName>
        <fullName evidence="1">Uncharacterized protein</fullName>
    </submittedName>
</protein>
<gene>
    <name evidence="1" type="ORF">NCTC8009_06058</name>
</gene>
<dbReference type="EMBL" id="UARW01000010">
    <property type="protein sequence ID" value="SQD05496.1"/>
    <property type="molecule type" value="Genomic_DNA"/>
</dbReference>